<evidence type="ECO:0000313" key="2">
    <source>
        <dbReference type="EMBL" id="TRY62444.1"/>
    </source>
</evidence>
<proteinExistence type="predicted"/>
<name>A0A553NAH7_9TELE</name>
<feature type="region of interest" description="Disordered" evidence="1">
    <location>
        <begin position="1"/>
        <end position="134"/>
    </location>
</feature>
<feature type="compositionally biased region" description="Basic and acidic residues" evidence="1">
    <location>
        <begin position="1"/>
        <end position="58"/>
    </location>
</feature>
<sequence>MARRREEKRREEKRREEKRREEKRREEKRREEKRREEKRREEKRREEKLVEFMVDKLGPHQSATGLSPADLPLNQNRCRGELRSVESEGRKPEEGPDRVREPAWRHPSSRNDRSPDEERRNHPPPPILLQGEGASSVVEPESVCCRGTVAPLCPYAEQLAVRSIAPPQCEKETVRKQGEEEEEKGSDQRLVRPRFPVQRHADVVCHPEASLKLKENYISQKASRTKLDVELVLLEALTDWACREDLNSLA</sequence>
<feature type="compositionally biased region" description="Basic and acidic residues" evidence="1">
    <location>
        <begin position="78"/>
        <end position="121"/>
    </location>
</feature>
<dbReference type="AlphaFoldDB" id="A0A553NAH7"/>
<dbReference type="Proteomes" id="UP000316079">
    <property type="component" value="Unassembled WGS sequence"/>
</dbReference>
<evidence type="ECO:0000256" key="1">
    <source>
        <dbReference type="SAM" id="MobiDB-lite"/>
    </source>
</evidence>
<evidence type="ECO:0000313" key="3">
    <source>
        <dbReference type="Proteomes" id="UP000316079"/>
    </source>
</evidence>
<feature type="non-terminal residue" evidence="2">
    <location>
        <position position="250"/>
    </location>
</feature>
<organism evidence="2 3">
    <name type="scientific">Danionella cerebrum</name>
    <dbReference type="NCBI Taxonomy" id="2873325"/>
    <lineage>
        <taxon>Eukaryota</taxon>
        <taxon>Metazoa</taxon>
        <taxon>Chordata</taxon>
        <taxon>Craniata</taxon>
        <taxon>Vertebrata</taxon>
        <taxon>Euteleostomi</taxon>
        <taxon>Actinopterygii</taxon>
        <taxon>Neopterygii</taxon>
        <taxon>Teleostei</taxon>
        <taxon>Ostariophysi</taxon>
        <taxon>Cypriniformes</taxon>
        <taxon>Danionidae</taxon>
        <taxon>Danioninae</taxon>
        <taxon>Danionella</taxon>
    </lineage>
</organism>
<dbReference type="EMBL" id="SRMA01027002">
    <property type="protein sequence ID" value="TRY62444.1"/>
    <property type="molecule type" value="Genomic_DNA"/>
</dbReference>
<comment type="caution">
    <text evidence="2">The sequence shown here is derived from an EMBL/GenBank/DDBJ whole genome shotgun (WGS) entry which is preliminary data.</text>
</comment>
<protein>
    <submittedName>
        <fullName evidence="2">Uncharacterized protein</fullName>
    </submittedName>
</protein>
<reference evidence="2 3" key="1">
    <citation type="journal article" date="2019" name="Sci. Data">
        <title>Hybrid genome assembly and annotation of Danionella translucida.</title>
        <authorList>
            <person name="Kadobianskyi M."/>
            <person name="Schulze L."/>
            <person name="Schuelke M."/>
            <person name="Judkewitz B."/>
        </authorList>
    </citation>
    <scope>NUCLEOTIDE SEQUENCE [LARGE SCALE GENOMIC DNA]</scope>
    <source>
        <strain evidence="2 3">Bolton</strain>
    </source>
</reference>
<accession>A0A553NAH7</accession>
<gene>
    <name evidence="2" type="ORF">DNTS_032248</name>
</gene>
<keyword evidence="3" id="KW-1185">Reference proteome</keyword>